<sequence length="60" mass="6726">MAGKSADEDLLDELIAETQESLSYFDHPDDLEGTGEESWARIEKDATMAHVLGVDLQEFR</sequence>
<evidence type="ECO:0000313" key="1">
    <source>
        <dbReference type="EMBL" id="QLH83845.1"/>
    </source>
</evidence>
<gene>
    <name evidence="1" type="ORF">HZS54_20395</name>
</gene>
<dbReference type="Proteomes" id="UP000509346">
    <property type="component" value="Chromosome"/>
</dbReference>
<organism evidence="1 2">
    <name type="scientific">Halosimplex pelagicum</name>
    <dbReference type="NCBI Taxonomy" id="869886"/>
    <lineage>
        <taxon>Archaea</taxon>
        <taxon>Methanobacteriati</taxon>
        <taxon>Methanobacteriota</taxon>
        <taxon>Stenosarchaea group</taxon>
        <taxon>Halobacteria</taxon>
        <taxon>Halobacteriales</taxon>
        <taxon>Haloarculaceae</taxon>
        <taxon>Halosimplex</taxon>
    </lineage>
</organism>
<dbReference type="GeneID" id="56085002"/>
<reference evidence="1 2" key="1">
    <citation type="submission" date="2020-07" db="EMBL/GenBank/DDBJ databases">
        <title>Halosimplex litoreum sp. nov. and Halosimplex rubrum sp. nov., isolated from different salt environments.</title>
        <authorList>
            <person name="Cui H."/>
        </authorList>
    </citation>
    <scope>NUCLEOTIDE SEQUENCE [LARGE SCALE GENOMIC DNA]</scope>
    <source>
        <strain evidence="1 2">R2</strain>
    </source>
</reference>
<name>A0A7D5PCX3_9EURY</name>
<dbReference type="EMBL" id="CP058909">
    <property type="protein sequence ID" value="QLH83845.1"/>
    <property type="molecule type" value="Genomic_DNA"/>
</dbReference>
<dbReference type="AlphaFoldDB" id="A0A7D5PCX3"/>
<dbReference type="KEGG" id="hpel:HZS54_20395"/>
<evidence type="ECO:0000313" key="2">
    <source>
        <dbReference type="Proteomes" id="UP000509346"/>
    </source>
</evidence>
<protein>
    <submittedName>
        <fullName evidence="1">Uncharacterized protein</fullName>
    </submittedName>
</protein>
<proteinExistence type="predicted"/>
<keyword evidence="2" id="KW-1185">Reference proteome</keyword>
<accession>A0A7D5PCX3</accession>
<dbReference type="RefSeq" id="WP_179918886.1">
    <property type="nucleotide sequence ID" value="NZ_CP058909.1"/>
</dbReference>